<keyword evidence="2" id="KW-1185">Reference proteome</keyword>
<evidence type="ECO:0000313" key="1">
    <source>
        <dbReference type="EMBL" id="KLO10831.1"/>
    </source>
</evidence>
<dbReference type="EMBL" id="KQ086016">
    <property type="protein sequence ID" value="KLO10831.1"/>
    <property type="molecule type" value="Genomic_DNA"/>
</dbReference>
<protein>
    <submittedName>
        <fullName evidence="1">Uncharacterized protein</fullName>
    </submittedName>
</protein>
<name>A0A0H2S1D0_9AGAM</name>
<evidence type="ECO:0000313" key="2">
    <source>
        <dbReference type="Proteomes" id="UP000053477"/>
    </source>
</evidence>
<organism evidence="1 2">
    <name type="scientific">Schizopora paradoxa</name>
    <dbReference type="NCBI Taxonomy" id="27342"/>
    <lineage>
        <taxon>Eukaryota</taxon>
        <taxon>Fungi</taxon>
        <taxon>Dikarya</taxon>
        <taxon>Basidiomycota</taxon>
        <taxon>Agaricomycotina</taxon>
        <taxon>Agaricomycetes</taxon>
        <taxon>Hymenochaetales</taxon>
        <taxon>Schizoporaceae</taxon>
        <taxon>Schizopora</taxon>
    </lineage>
</organism>
<dbReference type="InParanoid" id="A0A0H2S1D0"/>
<dbReference type="OrthoDB" id="3260134at2759"/>
<accession>A0A0H2S1D0</accession>
<dbReference type="AlphaFoldDB" id="A0A0H2S1D0"/>
<proteinExistence type="predicted"/>
<dbReference type="Proteomes" id="UP000053477">
    <property type="component" value="Unassembled WGS sequence"/>
</dbReference>
<gene>
    <name evidence="1" type="ORF">SCHPADRAFT_501829</name>
</gene>
<reference evidence="1 2" key="1">
    <citation type="submission" date="2015-04" db="EMBL/GenBank/DDBJ databases">
        <title>Complete genome sequence of Schizopora paradoxa KUC8140, a cosmopolitan wood degrader in East Asia.</title>
        <authorList>
            <consortium name="DOE Joint Genome Institute"/>
            <person name="Min B."/>
            <person name="Park H."/>
            <person name="Jang Y."/>
            <person name="Kim J.-J."/>
            <person name="Kim K.H."/>
            <person name="Pangilinan J."/>
            <person name="Lipzen A."/>
            <person name="Riley R."/>
            <person name="Grigoriev I.V."/>
            <person name="Spatafora J.W."/>
            <person name="Choi I.-G."/>
        </authorList>
    </citation>
    <scope>NUCLEOTIDE SEQUENCE [LARGE SCALE GENOMIC DNA]</scope>
    <source>
        <strain evidence="1 2">KUC8140</strain>
    </source>
</reference>
<sequence>MPGANYMGGKRCVHMFISIKRMANFCRNAAKARLKDVTGRAQKGHFVKQRHQILVQGLQGNDRDVGHTNRGRLEDIDLAHAKRDLQNTEPKTTNASSILKKRTHNSLVPTTSSSDYEPNLRSSKILKTLDIEDPYSLRATMDDLLKLPDFAGLSTSVKRRALDVPFENRPRKIQVRPLQRNRNEHGFMIVVESCTSLRFSTTALKSSSVFRLILVS</sequence>